<keyword evidence="2" id="KW-1185">Reference proteome</keyword>
<evidence type="ECO:0000313" key="2">
    <source>
        <dbReference type="Proteomes" id="UP000005867"/>
    </source>
</evidence>
<dbReference type="BioCyc" id="PSP1104324:GJSN-1252-MONOMER"/>
<accession>G7VDC2</accession>
<organism evidence="1 2">
    <name type="scientific">Pyrobaculum ferrireducens</name>
    <dbReference type="NCBI Taxonomy" id="1104324"/>
    <lineage>
        <taxon>Archaea</taxon>
        <taxon>Thermoproteota</taxon>
        <taxon>Thermoprotei</taxon>
        <taxon>Thermoproteales</taxon>
        <taxon>Thermoproteaceae</taxon>
        <taxon>Pyrobaculum</taxon>
    </lineage>
</organism>
<name>G7VDC2_9CREN</name>
<dbReference type="STRING" id="1104324.P186_1278"/>
<dbReference type="HOGENOM" id="CLU_1623521_0_0_2"/>
<dbReference type="AlphaFoldDB" id="G7VDC2"/>
<dbReference type="Proteomes" id="UP000005867">
    <property type="component" value="Chromosome"/>
</dbReference>
<sequence>MVSLTIKVNKPRILTVVEVFAPTPAELVKKYGARKTPDDKYEIQAINAPWVVKREIDLAVAPGSRYIIEGVKIEGLTPPWEAYVALVEASGDFGAGFVVARRRRMFSCIYKNYAKPIDTQLAPYVLIKPVELQLTDRENVVECVDKPFRARYLAVFINAPVAVVRRVHVELSPLVKENV</sequence>
<evidence type="ECO:0000313" key="1">
    <source>
        <dbReference type="EMBL" id="AET32707.1"/>
    </source>
</evidence>
<dbReference type="EMBL" id="CP003098">
    <property type="protein sequence ID" value="AET32707.1"/>
    <property type="molecule type" value="Genomic_DNA"/>
</dbReference>
<proteinExistence type="predicted"/>
<dbReference type="KEGG" id="pyr:P186_1278"/>
<protein>
    <submittedName>
        <fullName evidence="1">Uncharacterized protein</fullName>
    </submittedName>
</protein>
<reference evidence="1 2" key="1">
    <citation type="journal article" date="2012" name="J. Bacteriol.">
        <title>Complete genome sequence of strain 1860, a crenarchaeon of the genus pyrobaculum able to grow with various electron acceptors.</title>
        <authorList>
            <person name="Mardanov A.V."/>
            <person name="Gumerov V.M."/>
            <person name="Slobodkina G.B."/>
            <person name="Beletsky A.V."/>
            <person name="Bonch-Osmolovskaya E.A."/>
            <person name="Ravin N.V."/>
            <person name="Skryabin K.G."/>
        </authorList>
    </citation>
    <scope>NUCLEOTIDE SEQUENCE [LARGE SCALE GENOMIC DNA]</scope>
    <source>
        <strain evidence="1 2">1860</strain>
    </source>
</reference>
<dbReference type="eggNOG" id="arCOG05684">
    <property type="taxonomic scope" value="Archaea"/>
</dbReference>
<gene>
    <name evidence="1" type="ORF">P186_1278</name>
</gene>